<evidence type="ECO:0008006" key="3">
    <source>
        <dbReference type="Google" id="ProtNLM"/>
    </source>
</evidence>
<protein>
    <recommendedName>
        <fullName evidence="3">SnoaL-like domain-containing protein</fullName>
    </recommendedName>
</protein>
<dbReference type="STRING" id="1450535.A0A317X3L7"/>
<accession>A0A317X3L7</accession>
<proteinExistence type="predicted"/>
<sequence>MPYPDRKYIYDVFRLFSDPPEGTKKFFDYVDDNVHWHVTGQHRYAGTWTTKKDYYDATWANIGLLLAAPGHNLEVPGGEAGVIVGQDGWSAIEMKTVNTRTKSGVPYTQHYSWHCRWNEEGKIVEVKAFLDADHLEKVLGGEKRRLGLPTS</sequence>
<dbReference type="PANTHER" id="PTHR41252:SF1">
    <property type="entry name" value="BLR2505 PROTEIN"/>
    <property type="match status" value="1"/>
</dbReference>
<gene>
    <name evidence="1" type="ORF">BO94DRAFT_573379</name>
</gene>
<comment type="caution">
    <text evidence="1">The sequence shown here is derived from an EMBL/GenBank/DDBJ whole genome shotgun (WGS) entry which is preliminary data.</text>
</comment>
<evidence type="ECO:0000313" key="1">
    <source>
        <dbReference type="EMBL" id="PWY93209.1"/>
    </source>
</evidence>
<dbReference type="GeneID" id="37117108"/>
<name>A0A317X3L7_9EURO</name>
<dbReference type="AlphaFoldDB" id="A0A317X3L7"/>
<dbReference type="EMBL" id="MSFK01000007">
    <property type="protein sequence ID" value="PWY93209.1"/>
    <property type="molecule type" value="Genomic_DNA"/>
</dbReference>
<dbReference type="SUPFAM" id="SSF54427">
    <property type="entry name" value="NTF2-like"/>
    <property type="match status" value="1"/>
</dbReference>
<keyword evidence="2" id="KW-1185">Reference proteome</keyword>
<dbReference type="Gene3D" id="3.10.450.50">
    <property type="match status" value="1"/>
</dbReference>
<dbReference type="OrthoDB" id="10264449at2759"/>
<reference evidence="1 2" key="1">
    <citation type="submission" date="2016-12" db="EMBL/GenBank/DDBJ databases">
        <title>The genomes of Aspergillus section Nigri reveals drivers in fungal speciation.</title>
        <authorList>
            <consortium name="DOE Joint Genome Institute"/>
            <person name="Vesth T.C."/>
            <person name="Nybo J."/>
            <person name="Theobald S."/>
            <person name="Brandl J."/>
            <person name="Frisvad J.C."/>
            <person name="Nielsen K.F."/>
            <person name="Lyhne E.K."/>
            <person name="Kogle M.E."/>
            <person name="Kuo A."/>
            <person name="Riley R."/>
            <person name="Clum A."/>
            <person name="Nolan M."/>
            <person name="Lipzen A."/>
            <person name="Salamov A."/>
            <person name="Henrissat B."/>
            <person name="Wiebenga A."/>
            <person name="De Vries R.P."/>
            <person name="Grigoriev I.V."/>
            <person name="Mortensen U.H."/>
            <person name="Andersen M.R."/>
            <person name="Baker S.E."/>
        </authorList>
    </citation>
    <scope>NUCLEOTIDE SEQUENCE [LARGE SCALE GENOMIC DNA]</scope>
    <source>
        <strain evidence="1 2">CBS 115572</strain>
    </source>
</reference>
<dbReference type="Proteomes" id="UP000246702">
    <property type="component" value="Unassembled WGS sequence"/>
</dbReference>
<dbReference type="RefSeq" id="XP_025469970.1">
    <property type="nucleotide sequence ID" value="XM_025614965.1"/>
</dbReference>
<dbReference type="PANTHER" id="PTHR41252">
    <property type="entry name" value="BLR2505 PROTEIN"/>
    <property type="match status" value="1"/>
</dbReference>
<organism evidence="1 2">
    <name type="scientific">Aspergillus sclerotioniger CBS 115572</name>
    <dbReference type="NCBI Taxonomy" id="1450535"/>
    <lineage>
        <taxon>Eukaryota</taxon>
        <taxon>Fungi</taxon>
        <taxon>Dikarya</taxon>
        <taxon>Ascomycota</taxon>
        <taxon>Pezizomycotina</taxon>
        <taxon>Eurotiomycetes</taxon>
        <taxon>Eurotiomycetidae</taxon>
        <taxon>Eurotiales</taxon>
        <taxon>Aspergillaceae</taxon>
        <taxon>Aspergillus</taxon>
        <taxon>Aspergillus subgen. Circumdati</taxon>
    </lineage>
</organism>
<dbReference type="InterPro" id="IPR032710">
    <property type="entry name" value="NTF2-like_dom_sf"/>
</dbReference>
<evidence type="ECO:0000313" key="2">
    <source>
        <dbReference type="Proteomes" id="UP000246702"/>
    </source>
</evidence>